<dbReference type="Gene3D" id="1.10.357.10">
    <property type="entry name" value="Tetracycline Repressor, domain 2"/>
    <property type="match status" value="1"/>
</dbReference>
<dbReference type="STRING" id="560819.SAMN05428998_12167"/>
<dbReference type="InterPro" id="IPR036271">
    <property type="entry name" value="Tet_transcr_reg_TetR-rel_C_sf"/>
</dbReference>
<evidence type="ECO:0000313" key="1">
    <source>
        <dbReference type="EMBL" id="SMF57123.1"/>
    </source>
</evidence>
<accession>A0A1Y6CIB8</accession>
<reference evidence="1 2" key="1">
    <citation type="submission" date="2017-04" db="EMBL/GenBank/DDBJ databases">
        <authorList>
            <person name="Afonso C.L."/>
            <person name="Miller P.J."/>
            <person name="Scott M.A."/>
            <person name="Spackman E."/>
            <person name="Goraichik I."/>
            <person name="Dimitrov K.M."/>
            <person name="Suarez D.L."/>
            <person name="Swayne D.E."/>
        </authorList>
    </citation>
    <scope>NUCLEOTIDE SEQUENCE [LARGE SCALE GENOMIC DNA]</scope>
    <source>
        <strain evidence="1 2">USBA 355</strain>
    </source>
</reference>
<dbReference type="EMBL" id="FWZX01000021">
    <property type="protein sequence ID" value="SMF57123.1"/>
    <property type="molecule type" value="Genomic_DNA"/>
</dbReference>
<sequence length="241" mass="25629">MTPDAASRPAAGPDDLAYAAVLRAAAGDATLRKTERTRARLLASLAGQLMDGVERGELRVAGVTAGAGLAHGTFYRYFPDIRAATEALVEEFAGFVRTGLAGARDGQTGSRERVRGATLLYVRLFRANAGLMRCLIALGRESDAFSRAYQRLNREWNLRMAAAIARRRAAAAGGLPQPAEHFLPAAYALGGMVDEFLTQLYLRHDPALAALHDDEAAVAELLAELWCLGADGVAALRPAAP</sequence>
<dbReference type="Proteomes" id="UP000192917">
    <property type="component" value="Unassembled WGS sequence"/>
</dbReference>
<dbReference type="Gene3D" id="1.10.10.60">
    <property type="entry name" value="Homeodomain-like"/>
    <property type="match status" value="1"/>
</dbReference>
<protein>
    <recommendedName>
        <fullName evidence="3">Transcriptional regulator, TetR family</fullName>
    </recommendedName>
</protein>
<evidence type="ECO:0000313" key="2">
    <source>
        <dbReference type="Proteomes" id="UP000192917"/>
    </source>
</evidence>
<dbReference type="SUPFAM" id="SSF48498">
    <property type="entry name" value="Tetracyclin repressor-like, C-terminal domain"/>
    <property type="match status" value="1"/>
</dbReference>
<evidence type="ECO:0008006" key="3">
    <source>
        <dbReference type="Google" id="ProtNLM"/>
    </source>
</evidence>
<dbReference type="RefSeq" id="WP_085124802.1">
    <property type="nucleotide sequence ID" value="NZ_FWZX01000021.1"/>
</dbReference>
<dbReference type="SUPFAM" id="SSF46689">
    <property type="entry name" value="Homeodomain-like"/>
    <property type="match status" value="1"/>
</dbReference>
<name>A0A1Y6CIB8_9PROT</name>
<proteinExistence type="predicted"/>
<keyword evidence="2" id="KW-1185">Reference proteome</keyword>
<gene>
    <name evidence="1" type="ORF">SAMN05428998_12167</name>
</gene>
<dbReference type="AlphaFoldDB" id="A0A1Y6CIB8"/>
<organism evidence="1 2">
    <name type="scientific">Tistlia consotensis USBA 355</name>
    <dbReference type="NCBI Taxonomy" id="560819"/>
    <lineage>
        <taxon>Bacteria</taxon>
        <taxon>Pseudomonadati</taxon>
        <taxon>Pseudomonadota</taxon>
        <taxon>Alphaproteobacteria</taxon>
        <taxon>Rhodospirillales</taxon>
        <taxon>Rhodovibrionaceae</taxon>
        <taxon>Tistlia</taxon>
    </lineage>
</organism>
<dbReference type="InterPro" id="IPR009057">
    <property type="entry name" value="Homeodomain-like_sf"/>
</dbReference>